<keyword evidence="6" id="KW-0969">Cilium</keyword>
<dbReference type="Proteomes" id="UP000830326">
    <property type="component" value="Chromosome"/>
</dbReference>
<comment type="similarity">
    <text evidence="2 4">Belongs to the FliE family.</text>
</comment>
<dbReference type="PRINTS" id="PR01006">
    <property type="entry name" value="FLGHOOKFLIE"/>
</dbReference>
<dbReference type="RefSeq" id="WP_245033721.1">
    <property type="nucleotide sequence ID" value="NZ_CP095075.1"/>
</dbReference>
<dbReference type="Pfam" id="PF02049">
    <property type="entry name" value="FliE"/>
    <property type="match status" value="1"/>
</dbReference>
<evidence type="ECO:0000256" key="5">
    <source>
        <dbReference type="NCBIfam" id="TIGR00205"/>
    </source>
</evidence>
<organism evidence="6 7">
    <name type="scientific">Halobacillus amylolyticus</name>
    <dbReference type="NCBI Taxonomy" id="2932259"/>
    <lineage>
        <taxon>Bacteria</taxon>
        <taxon>Bacillati</taxon>
        <taxon>Bacillota</taxon>
        <taxon>Bacilli</taxon>
        <taxon>Bacillales</taxon>
        <taxon>Bacillaceae</taxon>
        <taxon>Halobacillus</taxon>
    </lineage>
</organism>
<evidence type="ECO:0000313" key="7">
    <source>
        <dbReference type="Proteomes" id="UP000830326"/>
    </source>
</evidence>
<accession>A0ABY4HCW1</accession>
<dbReference type="PANTHER" id="PTHR34653:SF1">
    <property type="entry name" value="FLAGELLAR HOOK-BASAL BODY COMPLEX PROTEIN FLIE"/>
    <property type="match status" value="1"/>
</dbReference>
<gene>
    <name evidence="4 6" type="primary">fliE</name>
    <name evidence="6" type="ORF">MUO15_04215</name>
</gene>
<evidence type="ECO:0000256" key="1">
    <source>
        <dbReference type="ARBA" id="ARBA00004117"/>
    </source>
</evidence>
<dbReference type="NCBIfam" id="TIGR00205">
    <property type="entry name" value="fliE"/>
    <property type="match status" value="1"/>
</dbReference>
<keyword evidence="3 4" id="KW-0975">Bacterial flagellum</keyword>
<evidence type="ECO:0000313" key="6">
    <source>
        <dbReference type="EMBL" id="UOR12729.1"/>
    </source>
</evidence>
<dbReference type="EMBL" id="CP095075">
    <property type="protein sequence ID" value="UOR12729.1"/>
    <property type="molecule type" value="Genomic_DNA"/>
</dbReference>
<dbReference type="InterPro" id="IPR001624">
    <property type="entry name" value="FliE"/>
</dbReference>
<comment type="subcellular location">
    <subcellularLocation>
        <location evidence="1 4">Bacterial flagellum basal body</location>
    </subcellularLocation>
</comment>
<keyword evidence="6" id="KW-0966">Cell projection</keyword>
<proteinExistence type="inferred from homology"/>
<dbReference type="HAMAP" id="MF_00724">
    <property type="entry name" value="FliE"/>
    <property type="match status" value="1"/>
</dbReference>
<name>A0ABY4HCW1_9BACI</name>
<keyword evidence="7" id="KW-1185">Reference proteome</keyword>
<evidence type="ECO:0000256" key="2">
    <source>
        <dbReference type="ARBA" id="ARBA00009272"/>
    </source>
</evidence>
<dbReference type="PANTHER" id="PTHR34653">
    <property type="match status" value="1"/>
</dbReference>
<keyword evidence="6" id="KW-0282">Flagellum</keyword>
<protein>
    <recommendedName>
        <fullName evidence="4 5">Flagellar hook-basal body complex protein FliE</fullName>
    </recommendedName>
</protein>
<reference evidence="6" key="1">
    <citation type="submission" date="2022-04" db="EMBL/GenBank/DDBJ databases">
        <title>Halobacillus sp. isolated from saltern.</title>
        <authorList>
            <person name="Won M."/>
            <person name="Lee C.-M."/>
            <person name="Woen H.-Y."/>
            <person name="Kwon S.-W."/>
        </authorList>
    </citation>
    <scope>NUCLEOTIDE SEQUENCE</scope>
    <source>
        <strain evidence="6">SSHM10-5</strain>
    </source>
</reference>
<evidence type="ECO:0000256" key="4">
    <source>
        <dbReference type="HAMAP-Rule" id="MF_00724"/>
    </source>
</evidence>
<evidence type="ECO:0000256" key="3">
    <source>
        <dbReference type="ARBA" id="ARBA00023143"/>
    </source>
</evidence>
<sequence length="102" mass="11335">MVDWSQITNESLVKPVQPQKTTTVTPSEAHSFFANSLKEAINQVNDAAVASDVKTKALARGEVDDLHDVMITSQKASITMQTTIEVRNKVIDAYKEIMRMQV</sequence>